<evidence type="ECO:0000313" key="5">
    <source>
        <dbReference type="Proteomes" id="UP000619265"/>
    </source>
</evidence>
<proteinExistence type="predicted"/>
<feature type="region of interest" description="Disordered" evidence="2">
    <location>
        <begin position="1"/>
        <end position="35"/>
    </location>
</feature>
<organism evidence="4 5">
    <name type="scientific">Juglans regia</name>
    <name type="common">English walnut</name>
    <dbReference type="NCBI Taxonomy" id="51240"/>
    <lineage>
        <taxon>Eukaryota</taxon>
        <taxon>Viridiplantae</taxon>
        <taxon>Streptophyta</taxon>
        <taxon>Embryophyta</taxon>
        <taxon>Tracheophyta</taxon>
        <taxon>Spermatophyta</taxon>
        <taxon>Magnoliopsida</taxon>
        <taxon>eudicotyledons</taxon>
        <taxon>Gunneridae</taxon>
        <taxon>Pentapetalae</taxon>
        <taxon>rosids</taxon>
        <taxon>fabids</taxon>
        <taxon>Fagales</taxon>
        <taxon>Juglandaceae</taxon>
        <taxon>Juglans</taxon>
    </lineage>
</organism>
<dbReference type="PANTHER" id="PTHR46327:SF3">
    <property type="entry name" value="TRANSCRIPTION FACTOR"/>
    <property type="match status" value="1"/>
</dbReference>
<protein>
    <recommendedName>
        <fullName evidence="3">Myb/SANT-like DNA-binding domain-containing protein</fullName>
    </recommendedName>
</protein>
<reference evidence="4" key="2">
    <citation type="submission" date="2020-03" db="EMBL/GenBank/DDBJ databases">
        <title>Walnut 2.0.</title>
        <authorList>
            <person name="Marrano A."/>
            <person name="Britton M."/>
            <person name="Zimin A.V."/>
            <person name="Zaini P.A."/>
            <person name="Workman R."/>
            <person name="Puiu D."/>
            <person name="Bianco L."/>
            <person name="Allen B.J."/>
            <person name="Troggio M."/>
            <person name="Leslie C.A."/>
            <person name="Timp W."/>
            <person name="Dendekar A."/>
            <person name="Salzberg S.L."/>
            <person name="Neale D.B."/>
        </authorList>
    </citation>
    <scope>NUCLEOTIDE SEQUENCE</scope>
    <source>
        <tissue evidence="4">Leaves</tissue>
    </source>
</reference>
<dbReference type="Gramene" id="Jr16_19770_p1">
    <property type="protein sequence ID" value="cds.Jr16_19770_p1"/>
    <property type="gene ID" value="Jr16_19770"/>
</dbReference>
<dbReference type="AlphaFoldDB" id="A0A833WCV6"/>
<feature type="compositionally biased region" description="Acidic residues" evidence="2">
    <location>
        <begin position="69"/>
        <end position="80"/>
    </location>
</feature>
<dbReference type="InterPro" id="IPR044822">
    <property type="entry name" value="Myb_DNA-bind_4"/>
</dbReference>
<feature type="coiled-coil region" evidence="1">
    <location>
        <begin position="348"/>
        <end position="407"/>
    </location>
</feature>
<sequence length="414" mass="48011">MESSAGCVDLQGPRQLRREQNPCLDQQESSVQPQLQEGFPLQLLNLLKHDQPGYYVDHNKRERGKNSGSDDDEMNCVEEGVDGHDGKGKKGSPWHRMKWTEKMVKLLITIVSYIGEDASSGCITSGRRKSSLLLKKGKWMCVSEVMAERGHHISPQQCEDKFNDLNKRYKKLNDILGRGTSCKVVENPNILDVMDLPMKAKEDVRKILSSKHLFYEEMCSYHNGNRLYLPHYPDVQWSLQLALGTKDGCEPHDLMPKRADDFDEEDQDAGADDQDEENGEMYAGFHEVPAKRLKRSKKAEESSFSNPLNFLGHNRGLGFHLKKDYTALNHVYSESGKANELREQWMTLRSLQLEEQELQIKAQMLELEKQHFEWHRMSWKHDRELEKLRLENESMKLENEHMALELNRKKMLID</sequence>
<evidence type="ECO:0000259" key="3">
    <source>
        <dbReference type="Pfam" id="PF13837"/>
    </source>
</evidence>
<accession>A0A833WCV6</accession>
<dbReference type="EMBL" id="LIHL02000016">
    <property type="protein sequence ID" value="KAF5444128.1"/>
    <property type="molecule type" value="Genomic_DNA"/>
</dbReference>
<name>A0A833WCV6_JUGRE</name>
<feature type="region of interest" description="Disordered" evidence="2">
    <location>
        <begin position="250"/>
        <end position="277"/>
    </location>
</feature>
<feature type="region of interest" description="Disordered" evidence="2">
    <location>
        <begin position="55"/>
        <end position="94"/>
    </location>
</feature>
<dbReference type="Pfam" id="PF13837">
    <property type="entry name" value="Myb_DNA-bind_4"/>
    <property type="match status" value="1"/>
</dbReference>
<feature type="domain" description="Myb/SANT-like DNA-binding" evidence="3">
    <location>
        <begin position="96"/>
        <end position="186"/>
    </location>
</feature>
<comment type="caution">
    <text evidence="4">The sequence shown here is derived from an EMBL/GenBank/DDBJ whole genome shotgun (WGS) entry which is preliminary data.</text>
</comment>
<feature type="compositionally biased region" description="Polar residues" evidence="2">
    <location>
        <begin position="23"/>
        <end position="35"/>
    </location>
</feature>
<gene>
    <name evidence="4" type="ORF">F2P56_036630</name>
</gene>
<feature type="compositionally biased region" description="Basic and acidic residues" evidence="2">
    <location>
        <begin position="250"/>
        <end position="260"/>
    </location>
</feature>
<dbReference type="Proteomes" id="UP000619265">
    <property type="component" value="Unassembled WGS sequence"/>
</dbReference>
<feature type="compositionally biased region" description="Acidic residues" evidence="2">
    <location>
        <begin position="261"/>
        <end position="277"/>
    </location>
</feature>
<dbReference type="Gene3D" id="1.10.10.60">
    <property type="entry name" value="Homeodomain-like"/>
    <property type="match status" value="1"/>
</dbReference>
<evidence type="ECO:0000313" key="4">
    <source>
        <dbReference type="EMBL" id="KAF5444128.1"/>
    </source>
</evidence>
<evidence type="ECO:0000256" key="2">
    <source>
        <dbReference type="SAM" id="MobiDB-lite"/>
    </source>
</evidence>
<reference evidence="4" key="1">
    <citation type="submission" date="2015-10" db="EMBL/GenBank/DDBJ databases">
        <authorList>
            <person name="Martinez-Garcia P.J."/>
            <person name="Crepeau M.W."/>
            <person name="Puiu D."/>
            <person name="Gonzalez-Ibeas D."/>
            <person name="Whalen J."/>
            <person name="Stevens K."/>
            <person name="Paul R."/>
            <person name="Butterfield T."/>
            <person name="Britton M."/>
            <person name="Reagan R."/>
            <person name="Chakraborty S."/>
            <person name="Walawage S.L."/>
            <person name="Vasquez-Gross H.A."/>
            <person name="Cardeno C."/>
            <person name="Famula R."/>
            <person name="Pratt K."/>
            <person name="Kuruganti S."/>
            <person name="Aradhya M.K."/>
            <person name="Leslie C.A."/>
            <person name="Dandekar A.M."/>
            <person name="Salzberg S.L."/>
            <person name="Wegrzyn J.L."/>
            <person name="Langley C.H."/>
            <person name="Neale D.B."/>
        </authorList>
    </citation>
    <scope>NUCLEOTIDE SEQUENCE</scope>
    <source>
        <tissue evidence="4">Leaves</tissue>
    </source>
</reference>
<dbReference type="PANTHER" id="PTHR46327">
    <property type="entry name" value="F16F4.11 PROTEIN-RELATED"/>
    <property type="match status" value="1"/>
</dbReference>
<keyword evidence="1" id="KW-0175">Coiled coil</keyword>
<evidence type="ECO:0000256" key="1">
    <source>
        <dbReference type="SAM" id="Coils"/>
    </source>
</evidence>